<keyword evidence="1" id="KW-0472">Membrane</keyword>
<evidence type="ECO:0000313" key="3">
    <source>
        <dbReference type="Proteomes" id="UP000077173"/>
    </source>
</evidence>
<protein>
    <submittedName>
        <fullName evidence="2">Uncharacterized protein</fullName>
    </submittedName>
</protein>
<accession>A0A176YKE3</accession>
<keyword evidence="1" id="KW-1133">Transmembrane helix</keyword>
<evidence type="ECO:0000256" key="1">
    <source>
        <dbReference type="SAM" id="Phobius"/>
    </source>
</evidence>
<sequence length="443" mass="47650">MLMRLAFFVGYYALNALFAADKFVVALTFPSFLICCYNVSRIAGAYTTVEDMLWLLMFVFFVIAPCQTLSFGHFENDGPVSGFFFTNGEIATAFVIIFLFLLTATVTSALVGRLVPASQPVRYRLKDNVLPVLLVLSVVGFAVFVVGQGGFGNVLADRYSKELSDDGAMGTAGASALALLMVACLLISVHAKYMPYRQKAAPAVVAVSTCVALALLFVAQNPYNTARFYFLIAWLPIALVFISGKLGIKTFYLGVLIGLVVLMPMLNLTSRSGASLAEAIEAVDFAGVLTIPGLDVLDMLVYEVRYLELSDFFWGGKTLGLMLFFVPRSLWPGKETVLAGDMGVVLADLGTAGTPNLSGFVAGDFYADLGMIGVVIGAVMVSFLLTFFGTKRAILVHGLDLRAFIFMASAPILVRGSLGAVIGLTFVEMVILAVLTRVLCRRS</sequence>
<name>A0A176YKE3_9BRAD</name>
<feature type="transmembrane region" description="Helical" evidence="1">
    <location>
        <begin position="251"/>
        <end position="270"/>
    </location>
</feature>
<dbReference type="EMBL" id="LSEF01000113">
    <property type="protein sequence ID" value="OAF07457.1"/>
    <property type="molecule type" value="Genomic_DNA"/>
</dbReference>
<feature type="transmembrane region" description="Helical" evidence="1">
    <location>
        <begin position="167"/>
        <end position="188"/>
    </location>
</feature>
<feature type="transmembrane region" description="Helical" evidence="1">
    <location>
        <begin position="53"/>
        <end position="74"/>
    </location>
</feature>
<proteinExistence type="predicted"/>
<feature type="transmembrane region" description="Helical" evidence="1">
    <location>
        <begin position="365"/>
        <end position="387"/>
    </location>
</feature>
<feature type="transmembrane region" description="Helical" evidence="1">
    <location>
        <begin position="200"/>
        <end position="220"/>
    </location>
</feature>
<feature type="transmembrane region" description="Helical" evidence="1">
    <location>
        <begin position="94"/>
        <end position="116"/>
    </location>
</feature>
<feature type="transmembrane region" description="Helical" evidence="1">
    <location>
        <begin position="128"/>
        <end position="147"/>
    </location>
</feature>
<reference evidence="2 3" key="1">
    <citation type="submission" date="2016-02" db="EMBL/GenBank/DDBJ databases">
        <title>Draft genome sequence of the strain BR 10247T Bradyrhizobium neotropicale isolated from nodules of Centrolobium paraense.</title>
        <authorList>
            <person name="Simoes-Araujo J.L."/>
            <person name="Barauna A.C."/>
            <person name="Silva K."/>
            <person name="Zilli J.E."/>
        </authorList>
    </citation>
    <scope>NUCLEOTIDE SEQUENCE [LARGE SCALE GENOMIC DNA]</scope>
    <source>
        <strain evidence="2 3">BR 10247</strain>
    </source>
</reference>
<feature type="transmembrane region" description="Helical" evidence="1">
    <location>
        <begin position="29"/>
        <end position="46"/>
    </location>
</feature>
<keyword evidence="1" id="KW-0812">Transmembrane</keyword>
<dbReference type="Proteomes" id="UP000077173">
    <property type="component" value="Unassembled WGS sequence"/>
</dbReference>
<feature type="transmembrane region" description="Helical" evidence="1">
    <location>
        <begin position="420"/>
        <end position="440"/>
    </location>
</feature>
<evidence type="ECO:0000313" key="2">
    <source>
        <dbReference type="EMBL" id="OAF07457.1"/>
    </source>
</evidence>
<gene>
    <name evidence="2" type="ORF">AXW67_30000</name>
</gene>
<dbReference type="GeneID" id="32582734"/>
<feature type="transmembrane region" description="Helical" evidence="1">
    <location>
        <begin position="394"/>
        <end position="414"/>
    </location>
</feature>
<keyword evidence="3" id="KW-1185">Reference proteome</keyword>
<organism evidence="2 3">
    <name type="scientific">Bradyrhizobium neotropicale</name>
    <dbReference type="NCBI Taxonomy" id="1497615"/>
    <lineage>
        <taxon>Bacteria</taxon>
        <taxon>Pseudomonadati</taxon>
        <taxon>Pseudomonadota</taxon>
        <taxon>Alphaproteobacteria</taxon>
        <taxon>Hyphomicrobiales</taxon>
        <taxon>Nitrobacteraceae</taxon>
        <taxon>Bradyrhizobium</taxon>
    </lineage>
</organism>
<comment type="caution">
    <text evidence="2">The sequence shown here is derived from an EMBL/GenBank/DDBJ whole genome shotgun (WGS) entry which is preliminary data.</text>
</comment>
<dbReference type="AlphaFoldDB" id="A0A176YKE3"/>
<feature type="transmembrane region" description="Helical" evidence="1">
    <location>
        <begin position="226"/>
        <end position="244"/>
    </location>
</feature>